<dbReference type="PROSITE" id="PS50294">
    <property type="entry name" value="WD_REPEATS_REGION"/>
    <property type="match status" value="1"/>
</dbReference>
<dbReference type="InterPro" id="IPR003903">
    <property type="entry name" value="UIM_dom"/>
</dbReference>
<evidence type="ECO:0000313" key="7">
    <source>
        <dbReference type="Proteomes" id="UP000559027"/>
    </source>
</evidence>
<evidence type="ECO:0000259" key="5">
    <source>
        <dbReference type="PROSITE" id="PS50181"/>
    </source>
</evidence>
<evidence type="ECO:0000256" key="4">
    <source>
        <dbReference type="SAM" id="MobiDB-lite"/>
    </source>
</evidence>
<feature type="domain" description="F-box" evidence="5">
    <location>
        <begin position="38"/>
        <end position="84"/>
    </location>
</feature>
<organism evidence="6 7">
    <name type="scientific">Leucocoprinus leucothites</name>
    <dbReference type="NCBI Taxonomy" id="201217"/>
    <lineage>
        <taxon>Eukaryota</taxon>
        <taxon>Fungi</taxon>
        <taxon>Dikarya</taxon>
        <taxon>Basidiomycota</taxon>
        <taxon>Agaricomycotina</taxon>
        <taxon>Agaricomycetes</taxon>
        <taxon>Agaricomycetidae</taxon>
        <taxon>Agaricales</taxon>
        <taxon>Agaricineae</taxon>
        <taxon>Agaricaceae</taxon>
        <taxon>Leucocoprinus</taxon>
    </lineage>
</organism>
<evidence type="ECO:0000256" key="1">
    <source>
        <dbReference type="ARBA" id="ARBA00022574"/>
    </source>
</evidence>
<dbReference type="AlphaFoldDB" id="A0A8H5D3Z3"/>
<dbReference type="Gene3D" id="6.10.140.100">
    <property type="match status" value="1"/>
</dbReference>
<dbReference type="SUPFAM" id="SSF50969">
    <property type="entry name" value="YVTN repeat-like/Quinoprotein amine dehydrogenase"/>
    <property type="match status" value="1"/>
</dbReference>
<name>A0A8H5D3Z3_9AGAR</name>
<protein>
    <recommendedName>
        <fullName evidence="5">F-box domain-containing protein</fullName>
    </recommendedName>
</protein>
<feature type="compositionally biased region" description="Polar residues" evidence="4">
    <location>
        <begin position="804"/>
        <end position="826"/>
    </location>
</feature>
<evidence type="ECO:0000256" key="2">
    <source>
        <dbReference type="ARBA" id="ARBA00022737"/>
    </source>
</evidence>
<dbReference type="PROSITE" id="PS50082">
    <property type="entry name" value="WD_REPEATS_2"/>
    <property type="match status" value="1"/>
</dbReference>
<dbReference type="SMART" id="SM00726">
    <property type="entry name" value="UIM"/>
    <property type="match status" value="2"/>
</dbReference>
<dbReference type="SMART" id="SM00320">
    <property type="entry name" value="WD40"/>
    <property type="match status" value="2"/>
</dbReference>
<dbReference type="Pfam" id="PF00400">
    <property type="entry name" value="WD40"/>
    <property type="match status" value="2"/>
</dbReference>
<dbReference type="InterPro" id="IPR036047">
    <property type="entry name" value="F-box-like_dom_sf"/>
</dbReference>
<reference evidence="6 7" key="1">
    <citation type="journal article" date="2020" name="ISME J.">
        <title>Uncovering the hidden diversity of litter-decomposition mechanisms in mushroom-forming fungi.</title>
        <authorList>
            <person name="Floudas D."/>
            <person name="Bentzer J."/>
            <person name="Ahren D."/>
            <person name="Johansson T."/>
            <person name="Persson P."/>
            <person name="Tunlid A."/>
        </authorList>
    </citation>
    <scope>NUCLEOTIDE SEQUENCE [LARGE SCALE GENOMIC DNA]</scope>
    <source>
        <strain evidence="6 7">CBS 146.42</strain>
    </source>
</reference>
<keyword evidence="2" id="KW-0677">Repeat</keyword>
<evidence type="ECO:0000313" key="6">
    <source>
        <dbReference type="EMBL" id="KAF5353195.1"/>
    </source>
</evidence>
<dbReference type="OrthoDB" id="429520at2759"/>
<feature type="compositionally biased region" description="Polar residues" evidence="4">
    <location>
        <begin position="662"/>
        <end position="685"/>
    </location>
</feature>
<dbReference type="Gene3D" id="1.20.1280.50">
    <property type="match status" value="1"/>
</dbReference>
<dbReference type="EMBL" id="JAACJO010000010">
    <property type="protein sequence ID" value="KAF5353195.1"/>
    <property type="molecule type" value="Genomic_DNA"/>
</dbReference>
<sequence length="854" mass="92437">MLSRPNEVTQNPTEVQETVALSTPSTETQHGTQHDDQLRLLLDIPTEVLAGVTSYLDPPSLQNLGLVNKCLHEHVKDDGTWHRAFVQQFLGIDFQSELHDCHKRLLLRREAKTWRQEFITRFHLCKKWALSRNATIRHIPVHSAISSMHLMPSQSALLCASTFYGIVSRSLPLTGKILPGYLNPTGPRIGVGIGNPNVEFAPNVSTCLLTSEGGTAKVLWGIRNGEVTVTVANKAIDSSRRGVNFQLTRCLIDDEHEGPVMDAAWDGNELAVTGGADGRVKLWDTRTMKCLWTSEQRTCDLVIDPVIKVATAVVTKGIVACCTRSGIIVVFQGFEQFVSPDRKSPRDWDSVEGDHLTRTSVIPCPVTSTTPRDQTATSLYIDNNTPPIQPVLLVAYEGDTYFYKISLDEPSSGLTPHIEAFGDEGFGPISCVRPFFATGADQCSFVLTGDRLGCIGVYDWQETTLSTKTAVLPDRRLEAHVDGSAVTAIHWDGTTLITGSARGTTHVFDGLTFAELRNFTSPTPRFRGRGHVPPVDPSDDGRVRQILVNPDRDVLVVNVGNAVLAWKAGPIGKGVSGGVRGRLPSGADVRKKKKNTGGKWLDAVELKQNIAESRHLLEQESKKSRHEHGTTREHQESLDLLGLSEQEALEYAIMLSREEGNRNTSTGGASTLHTQPFSESSSSADNARAVEEGVFGWDTDEALSDMGSQRSGSDLIPVSASSSNSSSYENDDARSSASLDSSPVPLLNTNDELHFPPISVSPTPVNTPGLGSGSSSRVNVTGSQPSAWGTPLKGPSISPPGVRSTASVASSPTGQRRPSPASSHPTSFDDDMDDDLRLAIELSLAEARSRGDQV</sequence>
<keyword evidence="7" id="KW-1185">Reference proteome</keyword>
<dbReference type="SUPFAM" id="SSF81383">
    <property type="entry name" value="F-box domain"/>
    <property type="match status" value="1"/>
</dbReference>
<feature type="compositionally biased region" description="Basic and acidic residues" evidence="4">
    <location>
        <begin position="618"/>
        <end position="637"/>
    </location>
</feature>
<feature type="compositionally biased region" description="Polar residues" evidence="4">
    <location>
        <begin position="773"/>
        <end position="787"/>
    </location>
</feature>
<feature type="region of interest" description="Disordered" evidence="4">
    <location>
        <begin position="702"/>
        <end position="834"/>
    </location>
</feature>
<dbReference type="InterPro" id="IPR019775">
    <property type="entry name" value="WD40_repeat_CS"/>
</dbReference>
<dbReference type="InterPro" id="IPR001810">
    <property type="entry name" value="F-box_dom"/>
</dbReference>
<dbReference type="Pfam" id="PF12937">
    <property type="entry name" value="F-box-like"/>
    <property type="match status" value="1"/>
</dbReference>
<dbReference type="SUPFAM" id="SSF50978">
    <property type="entry name" value="WD40 repeat-like"/>
    <property type="match status" value="1"/>
</dbReference>
<dbReference type="InterPro" id="IPR001680">
    <property type="entry name" value="WD40_rpt"/>
</dbReference>
<gene>
    <name evidence="6" type="ORF">D9756_007879</name>
</gene>
<accession>A0A8H5D3Z3</accession>
<proteinExistence type="predicted"/>
<keyword evidence="1 3" id="KW-0853">WD repeat</keyword>
<dbReference type="PROSITE" id="PS00678">
    <property type="entry name" value="WD_REPEATS_1"/>
    <property type="match status" value="1"/>
</dbReference>
<dbReference type="PROSITE" id="PS50181">
    <property type="entry name" value="FBOX"/>
    <property type="match status" value="1"/>
</dbReference>
<dbReference type="Proteomes" id="UP000559027">
    <property type="component" value="Unassembled WGS sequence"/>
</dbReference>
<feature type="region of interest" description="Disordered" evidence="4">
    <location>
        <begin position="1"/>
        <end position="34"/>
    </location>
</feature>
<comment type="caution">
    <text evidence="6">The sequence shown here is derived from an EMBL/GenBank/DDBJ whole genome shotgun (WGS) entry which is preliminary data.</text>
</comment>
<dbReference type="Pfam" id="PF02809">
    <property type="entry name" value="UIM"/>
    <property type="match status" value="2"/>
</dbReference>
<dbReference type="InterPro" id="IPR036322">
    <property type="entry name" value="WD40_repeat_dom_sf"/>
</dbReference>
<feature type="compositionally biased region" description="Polar residues" evidence="4">
    <location>
        <begin position="1"/>
        <end position="31"/>
    </location>
</feature>
<evidence type="ECO:0000256" key="3">
    <source>
        <dbReference type="PROSITE-ProRule" id="PRU00221"/>
    </source>
</evidence>
<dbReference type="InterPro" id="IPR015943">
    <property type="entry name" value="WD40/YVTN_repeat-like_dom_sf"/>
</dbReference>
<feature type="repeat" description="WD" evidence="3">
    <location>
        <begin position="253"/>
        <end position="293"/>
    </location>
</feature>
<feature type="region of interest" description="Disordered" evidence="4">
    <location>
        <begin position="618"/>
        <end position="641"/>
    </location>
</feature>
<dbReference type="PROSITE" id="PS50330">
    <property type="entry name" value="UIM"/>
    <property type="match status" value="1"/>
</dbReference>
<feature type="region of interest" description="Disordered" evidence="4">
    <location>
        <begin position="660"/>
        <end position="687"/>
    </location>
</feature>
<dbReference type="InterPro" id="IPR011044">
    <property type="entry name" value="Quino_amine_DH_bsu"/>
</dbReference>
<dbReference type="Gene3D" id="2.130.10.10">
    <property type="entry name" value="YVTN repeat-like/Quinoprotein amine dehydrogenase"/>
    <property type="match status" value="2"/>
</dbReference>